<dbReference type="RefSeq" id="WP_380043916.1">
    <property type="nucleotide sequence ID" value="NZ_JBHLTC010000003.1"/>
</dbReference>
<organism evidence="1 2">
    <name type="scientific">Kribbella deserti</name>
    <dbReference type="NCBI Taxonomy" id="1926257"/>
    <lineage>
        <taxon>Bacteria</taxon>
        <taxon>Bacillati</taxon>
        <taxon>Actinomycetota</taxon>
        <taxon>Actinomycetes</taxon>
        <taxon>Propionibacteriales</taxon>
        <taxon>Kribbellaceae</taxon>
        <taxon>Kribbella</taxon>
    </lineage>
</organism>
<evidence type="ECO:0000313" key="2">
    <source>
        <dbReference type="Proteomes" id="UP001589890"/>
    </source>
</evidence>
<proteinExistence type="predicted"/>
<reference evidence="1 2" key="1">
    <citation type="submission" date="2024-09" db="EMBL/GenBank/DDBJ databases">
        <authorList>
            <person name="Sun Q."/>
            <person name="Mori K."/>
        </authorList>
    </citation>
    <scope>NUCLEOTIDE SEQUENCE [LARGE SCALE GENOMIC DNA]</scope>
    <source>
        <strain evidence="1 2">CGMCC 1.15906</strain>
    </source>
</reference>
<dbReference type="Proteomes" id="UP001589890">
    <property type="component" value="Unassembled WGS sequence"/>
</dbReference>
<dbReference type="EMBL" id="JBHLTC010000003">
    <property type="protein sequence ID" value="MFC0623220.1"/>
    <property type="molecule type" value="Genomic_DNA"/>
</dbReference>
<sequence>MSWEDAYSWALDALEVSRKAGPVEAERVLARLFVPLSASEMTMVAVALAVLARPQLMDSASAEKIEEMRFWVAYSWAARAES</sequence>
<comment type="caution">
    <text evidence="1">The sequence shown here is derived from an EMBL/GenBank/DDBJ whole genome shotgun (WGS) entry which is preliminary data.</text>
</comment>
<protein>
    <submittedName>
        <fullName evidence="1">Uncharacterized protein</fullName>
    </submittedName>
</protein>
<gene>
    <name evidence="1" type="ORF">ACFFGN_04055</name>
</gene>
<keyword evidence="2" id="KW-1185">Reference proteome</keyword>
<accession>A0ABV6QF06</accession>
<name>A0ABV6QF06_9ACTN</name>
<evidence type="ECO:0000313" key="1">
    <source>
        <dbReference type="EMBL" id="MFC0623220.1"/>
    </source>
</evidence>